<sequence length="324" mass="35760">MEPLEELTDELAALHRGQGVRTGDIHRLIGPALMAALQLEDPLSPVQARDYLISGLVAGIRTLPPRQATVFEFASGLKSAEPTMAARLDRAASELDRDTRTLRRWLEKANVGVAIYLMRNHGHAEVEASGHPRRDDWYIESMWVEADLRARQPVFRIQKSLFPTVGGATQLTEPISLPPHPAESLGDISVAISGGARLIEVRRSGPSLWMTQLSLPAPMRVGEIVTFGLECTLPARDWMAPMSVFTPIRPTREFRCTVHFGSPMVAKRAWILRNALPNFFGVEPMTPLAEEIDLAADVPVDVRFTNPLPGLTSGIQWAWADDAP</sequence>
<dbReference type="EMBL" id="BAAAPN010000025">
    <property type="protein sequence ID" value="GAA1751264.1"/>
    <property type="molecule type" value="Genomic_DNA"/>
</dbReference>
<reference evidence="1 2" key="1">
    <citation type="journal article" date="2019" name="Int. J. Syst. Evol. Microbiol.">
        <title>The Global Catalogue of Microorganisms (GCM) 10K type strain sequencing project: providing services to taxonomists for standard genome sequencing and annotation.</title>
        <authorList>
            <consortium name="The Broad Institute Genomics Platform"/>
            <consortium name="The Broad Institute Genome Sequencing Center for Infectious Disease"/>
            <person name="Wu L."/>
            <person name="Ma J."/>
        </authorList>
    </citation>
    <scope>NUCLEOTIDE SEQUENCE [LARGE SCALE GENOMIC DNA]</scope>
    <source>
        <strain evidence="1 2">JCM 15591</strain>
    </source>
</reference>
<name>A0ABN2K9P4_9MICO</name>
<dbReference type="RefSeq" id="WP_344062843.1">
    <property type="nucleotide sequence ID" value="NZ_BAAAPN010000025.1"/>
</dbReference>
<evidence type="ECO:0008006" key="3">
    <source>
        <dbReference type="Google" id="ProtNLM"/>
    </source>
</evidence>
<evidence type="ECO:0000313" key="1">
    <source>
        <dbReference type="EMBL" id="GAA1751264.1"/>
    </source>
</evidence>
<protein>
    <recommendedName>
        <fullName evidence="3">Transcriptional regulator</fullName>
    </recommendedName>
</protein>
<organism evidence="1 2">
    <name type="scientific">Nostocoides vanveenii</name>
    <dbReference type="NCBI Taxonomy" id="330835"/>
    <lineage>
        <taxon>Bacteria</taxon>
        <taxon>Bacillati</taxon>
        <taxon>Actinomycetota</taxon>
        <taxon>Actinomycetes</taxon>
        <taxon>Micrococcales</taxon>
        <taxon>Intrasporangiaceae</taxon>
        <taxon>Nostocoides</taxon>
    </lineage>
</organism>
<keyword evidence="2" id="KW-1185">Reference proteome</keyword>
<accession>A0ABN2K9P4</accession>
<proteinExistence type="predicted"/>
<gene>
    <name evidence="1" type="ORF">GCM10009810_09490</name>
</gene>
<comment type="caution">
    <text evidence="1">The sequence shown here is derived from an EMBL/GenBank/DDBJ whole genome shotgun (WGS) entry which is preliminary data.</text>
</comment>
<dbReference type="Proteomes" id="UP001501475">
    <property type="component" value="Unassembled WGS sequence"/>
</dbReference>
<evidence type="ECO:0000313" key="2">
    <source>
        <dbReference type="Proteomes" id="UP001501475"/>
    </source>
</evidence>